<evidence type="ECO:0000313" key="2">
    <source>
        <dbReference type="Proteomes" id="UP000326759"/>
    </source>
</evidence>
<feature type="non-terminal residue" evidence="1">
    <location>
        <position position="87"/>
    </location>
</feature>
<accession>A0A5N5SSV3</accession>
<dbReference type="AlphaFoldDB" id="A0A5N5SSV3"/>
<comment type="caution">
    <text evidence="1">The sequence shown here is derived from an EMBL/GenBank/DDBJ whole genome shotgun (WGS) entry which is preliminary data.</text>
</comment>
<name>A0A5N5SSV3_9CRUS</name>
<dbReference type="Proteomes" id="UP000326759">
    <property type="component" value="Unassembled WGS sequence"/>
</dbReference>
<proteinExistence type="predicted"/>
<protein>
    <submittedName>
        <fullName evidence="1">Uncharacterized protein</fullName>
    </submittedName>
</protein>
<keyword evidence="2" id="KW-1185">Reference proteome</keyword>
<evidence type="ECO:0000313" key="1">
    <source>
        <dbReference type="EMBL" id="KAB7497283.1"/>
    </source>
</evidence>
<sequence length="87" mass="10042">MEFDFVIPISLEGLQESSSARQYAVAHISSSKEIPQRLRECIQSFHKDGAKFILDQNCFDSLYSILIKFKNIEEDTSLRVWDLMVKG</sequence>
<gene>
    <name evidence="1" type="ORF">Anas_08861</name>
</gene>
<reference evidence="1 2" key="1">
    <citation type="journal article" date="2019" name="PLoS Biol.">
        <title>Sex chromosomes control vertical transmission of feminizing Wolbachia symbionts in an isopod.</title>
        <authorList>
            <person name="Becking T."/>
            <person name="Chebbi M.A."/>
            <person name="Giraud I."/>
            <person name="Moumen B."/>
            <person name="Laverre T."/>
            <person name="Caubet Y."/>
            <person name="Peccoud J."/>
            <person name="Gilbert C."/>
            <person name="Cordaux R."/>
        </authorList>
    </citation>
    <scope>NUCLEOTIDE SEQUENCE [LARGE SCALE GENOMIC DNA]</scope>
    <source>
        <strain evidence="1">ANa2</strain>
        <tissue evidence="1">Whole body excluding digestive tract and cuticle</tissue>
    </source>
</reference>
<dbReference type="OrthoDB" id="436262at2759"/>
<dbReference type="EMBL" id="SEYY01020473">
    <property type="protein sequence ID" value="KAB7497283.1"/>
    <property type="molecule type" value="Genomic_DNA"/>
</dbReference>
<organism evidence="1 2">
    <name type="scientific">Armadillidium nasatum</name>
    <dbReference type="NCBI Taxonomy" id="96803"/>
    <lineage>
        <taxon>Eukaryota</taxon>
        <taxon>Metazoa</taxon>
        <taxon>Ecdysozoa</taxon>
        <taxon>Arthropoda</taxon>
        <taxon>Crustacea</taxon>
        <taxon>Multicrustacea</taxon>
        <taxon>Malacostraca</taxon>
        <taxon>Eumalacostraca</taxon>
        <taxon>Peracarida</taxon>
        <taxon>Isopoda</taxon>
        <taxon>Oniscidea</taxon>
        <taxon>Crinocheta</taxon>
        <taxon>Armadillidiidae</taxon>
        <taxon>Armadillidium</taxon>
    </lineage>
</organism>